<dbReference type="Proteomes" id="UP001148838">
    <property type="component" value="Unassembled WGS sequence"/>
</dbReference>
<dbReference type="SUPFAM" id="SSF81321">
    <property type="entry name" value="Family A G protein-coupled receptor-like"/>
    <property type="match status" value="1"/>
</dbReference>
<evidence type="ECO:0000256" key="1">
    <source>
        <dbReference type="SAM" id="Phobius"/>
    </source>
</evidence>
<comment type="caution">
    <text evidence="2">The sequence shown here is derived from an EMBL/GenBank/DDBJ whole genome shotgun (WGS) entry which is preliminary data.</text>
</comment>
<keyword evidence="3" id="KW-1185">Reference proteome</keyword>
<keyword evidence="1" id="KW-0472">Membrane</keyword>
<sequence length="209" mass="23164">MAGLCEGGNEPPGSLKVSDYHSWLALQQVLCRSASTGNPLYPSEPKFTTPASRLRSAARHVIHSSGGRVRLKPFCHNVHMSDTAMLAYRFAMFLVQYLTPLCIISCVYARMAFRLWGSRAPGNAQDSRDANLMKNKKKSVSKQASLVYRSSARVCVRNGVSIRRPEFECSGSQLEGPEFECSGPQLEGPEFEYSELALKVCGSRYCELE</sequence>
<keyword evidence="1" id="KW-1133">Transmembrane helix</keyword>
<dbReference type="Gene3D" id="1.20.1070.10">
    <property type="entry name" value="Rhodopsin 7-helix transmembrane proteins"/>
    <property type="match status" value="1"/>
</dbReference>
<accession>A0ABQ8S6E2</accession>
<proteinExistence type="predicted"/>
<organism evidence="2 3">
    <name type="scientific">Periplaneta americana</name>
    <name type="common">American cockroach</name>
    <name type="synonym">Blatta americana</name>
    <dbReference type="NCBI Taxonomy" id="6978"/>
    <lineage>
        <taxon>Eukaryota</taxon>
        <taxon>Metazoa</taxon>
        <taxon>Ecdysozoa</taxon>
        <taxon>Arthropoda</taxon>
        <taxon>Hexapoda</taxon>
        <taxon>Insecta</taxon>
        <taxon>Pterygota</taxon>
        <taxon>Neoptera</taxon>
        <taxon>Polyneoptera</taxon>
        <taxon>Dictyoptera</taxon>
        <taxon>Blattodea</taxon>
        <taxon>Blattoidea</taxon>
        <taxon>Blattidae</taxon>
        <taxon>Blattinae</taxon>
        <taxon>Periplaneta</taxon>
    </lineage>
</organism>
<protein>
    <submittedName>
        <fullName evidence="2">Uncharacterized protein</fullName>
    </submittedName>
</protein>
<reference evidence="2 3" key="1">
    <citation type="journal article" date="2022" name="Allergy">
        <title>Genome assembly and annotation of Periplaneta americana reveal a comprehensive cockroach allergen profile.</title>
        <authorList>
            <person name="Wang L."/>
            <person name="Xiong Q."/>
            <person name="Saelim N."/>
            <person name="Wang L."/>
            <person name="Nong W."/>
            <person name="Wan A.T."/>
            <person name="Shi M."/>
            <person name="Liu X."/>
            <person name="Cao Q."/>
            <person name="Hui J.H.L."/>
            <person name="Sookrung N."/>
            <person name="Leung T.F."/>
            <person name="Tungtrongchitr A."/>
            <person name="Tsui S.K.W."/>
        </authorList>
    </citation>
    <scope>NUCLEOTIDE SEQUENCE [LARGE SCALE GENOMIC DNA]</scope>
    <source>
        <strain evidence="2">PWHHKU_190912</strain>
    </source>
</reference>
<evidence type="ECO:0000313" key="2">
    <source>
        <dbReference type="EMBL" id="KAJ4429490.1"/>
    </source>
</evidence>
<name>A0ABQ8S6E2_PERAM</name>
<keyword evidence="1" id="KW-0812">Transmembrane</keyword>
<dbReference type="EMBL" id="JAJSOF020000033">
    <property type="protein sequence ID" value="KAJ4429490.1"/>
    <property type="molecule type" value="Genomic_DNA"/>
</dbReference>
<evidence type="ECO:0000313" key="3">
    <source>
        <dbReference type="Proteomes" id="UP001148838"/>
    </source>
</evidence>
<feature type="transmembrane region" description="Helical" evidence="1">
    <location>
        <begin position="86"/>
        <end position="109"/>
    </location>
</feature>
<gene>
    <name evidence="2" type="ORF">ANN_21659</name>
</gene>